<dbReference type="NCBIfam" id="TIGR02937">
    <property type="entry name" value="sigma70-ECF"/>
    <property type="match status" value="1"/>
</dbReference>
<keyword evidence="3" id="KW-0731">Sigma factor</keyword>
<dbReference type="Pfam" id="PF08281">
    <property type="entry name" value="Sigma70_r4_2"/>
    <property type="match status" value="1"/>
</dbReference>
<dbReference type="InterPro" id="IPR007627">
    <property type="entry name" value="RNA_pol_sigma70_r2"/>
</dbReference>
<evidence type="ECO:0000313" key="8">
    <source>
        <dbReference type="Proteomes" id="UP000198757"/>
    </source>
</evidence>
<dbReference type="GO" id="GO:0006352">
    <property type="term" value="P:DNA-templated transcription initiation"/>
    <property type="evidence" value="ECO:0007669"/>
    <property type="project" value="InterPro"/>
</dbReference>
<feature type="domain" description="RNA polymerase sigma-70 region 2" evidence="5">
    <location>
        <begin position="39"/>
        <end position="112"/>
    </location>
</feature>
<gene>
    <name evidence="7" type="ORF">SAMN04487894_108127</name>
</gene>
<dbReference type="InterPro" id="IPR013324">
    <property type="entry name" value="RNA_pol_sigma_r3/r4-like"/>
</dbReference>
<evidence type="ECO:0000256" key="1">
    <source>
        <dbReference type="ARBA" id="ARBA00010641"/>
    </source>
</evidence>
<dbReference type="SUPFAM" id="SSF88659">
    <property type="entry name" value="Sigma3 and sigma4 domains of RNA polymerase sigma factors"/>
    <property type="match status" value="1"/>
</dbReference>
<keyword evidence="4" id="KW-0804">Transcription</keyword>
<evidence type="ECO:0000256" key="4">
    <source>
        <dbReference type="ARBA" id="ARBA00023163"/>
    </source>
</evidence>
<dbReference type="PANTHER" id="PTHR43133:SF46">
    <property type="entry name" value="RNA POLYMERASE SIGMA-70 FACTOR ECF SUBFAMILY"/>
    <property type="match status" value="1"/>
</dbReference>
<proteinExistence type="inferred from homology"/>
<dbReference type="Proteomes" id="UP000198757">
    <property type="component" value="Unassembled WGS sequence"/>
</dbReference>
<organism evidence="7 8">
    <name type="scientific">Niabella drilacis (strain DSM 25811 / CCM 8410 / CCUG 62505 / LMG 26954 / E90)</name>
    <dbReference type="NCBI Taxonomy" id="1285928"/>
    <lineage>
        <taxon>Bacteria</taxon>
        <taxon>Pseudomonadati</taxon>
        <taxon>Bacteroidota</taxon>
        <taxon>Chitinophagia</taxon>
        <taxon>Chitinophagales</taxon>
        <taxon>Chitinophagaceae</taxon>
        <taxon>Niabella</taxon>
    </lineage>
</organism>
<dbReference type="SUPFAM" id="SSF88946">
    <property type="entry name" value="Sigma2 domain of RNA polymerase sigma factors"/>
    <property type="match status" value="1"/>
</dbReference>
<dbReference type="InterPro" id="IPR013325">
    <property type="entry name" value="RNA_pol_sigma_r2"/>
</dbReference>
<dbReference type="STRING" id="1285928.SAMN04487894_108127"/>
<feature type="domain" description="RNA polymerase sigma factor 70 region 4 type 2" evidence="6">
    <location>
        <begin position="140"/>
        <end position="191"/>
    </location>
</feature>
<dbReference type="GO" id="GO:0003677">
    <property type="term" value="F:DNA binding"/>
    <property type="evidence" value="ECO:0007669"/>
    <property type="project" value="InterPro"/>
</dbReference>
<evidence type="ECO:0000259" key="6">
    <source>
        <dbReference type="Pfam" id="PF08281"/>
    </source>
</evidence>
<dbReference type="CDD" id="cd06171">
    <property type="entry name" value="Sigma70_r4"/>
    <property type="match status" value="1"/>
</dbReference>
<sequence>MVYLKEGKNIARELGIQDAELELVLKKCEQDSVPHKEALYKSYYGFIKGVVRRYVNDYHVMEELVNDSFVKIFNNLNTFKAPGYSSDIEQSFKGWVAKIASRTAIDFLRKKKMNFLQEEPSENHFPEQAPSGVHTSEVKDILSLLNQLPEVQKTVFNLYEIEGFSHEEIARLLQISENVCRVYLSRAKSKLKALYIKHF</sequence>
<dbReference type="Pfam" id="PF04542">
    <property type="entry name" value="Sigma70_r2"/>
    <property type="match status" value="1"/>
</dbReference>
<dbReference type="EMBL" id="FMZO01000008">
    <property type="protein sequence ID" value="SDD35684.1"/>
    <property type="molecule type" value="Genomic_DNA"/>
</dbReference>
<dbReference type="AlphaFoldDB" id="A0A1G6U3A1"/>
<name>A0A1G6U3A1_NIADE</name>
<dbReference type="PANTHER" id="PTHR43133">
    <property type="entry name" value="RNA POLYMERASE ECF-TYPE SIGMA FACTO"/>
    <property type="match status" value="1"/>
</dbReference>
<protein>
    <submittedName>
        <fullName evidence="7">RNA polymerase sigma-70 factor, ECF subfamily</fullName>
    </submittedName>
</protein>
<accession>A0A1G6U3A1</accession>
<dbReference type="InterPro" id="IPR014284">
    <property type="entry name" value="RNA_pol_sigma-70_dom"/>
</dbReference>
<keyword evidence="8" id="KW-1185">Reference proteome</keyword>
<evidence type="ECO:0000256" key="3">
    <source>
        <dbReference type="ARBA" id="ARBA00023082"/>
    </source>
</evidence>
<comment type="similarity">
    <text evidence="1">Belongs to the sigma-70 factor family. ECF subfamily.</text>
</comment>
<dbReference type="Gene3D" id="1.10.10.10">
    <property type="entry name" value="Winged helix-like DNA-binding domain superfamily/Winged helix DNA-binding domain"/>
    <property type="match status" value="1"/>
</dbReference>
<dbReference type="Gene3D" id="1.10.1740.10">
    <property type="match status" value="1"/>
</dbReference>
<dbReference type="InterPro" id="IPR013249">
    <property type="entry name" value="RNA_pol_sigma70_r4_t2"/>
</dbReference>
<evidence type="ECO:0000259" key="5">
    <source>
        <dbReference type="Pfam" id="PF04542"/>
    </source>
</evidence>
<evidence type="ECO:0000256" key="2">
    <source>
        <dbReference type="ARBA" id="ARBA00023015"/>
    </source>
</evidence>
<dbReference type="InterPro" id="IPR039425">
    <property type="entry name" value="RNA_pol_sigma-70-like"/>
</dbReference>
<reference evidence="8" key="1">
    <citation type="submission" date="2016-10" db="EMBL/GenBank/DDBJ databases">
        <authorList>
            <person name="Varghese N."/>
            <person name="Submissions S."/>
        </authorList>
    </citation>
    <scope>NUCLEOTIDE SEQUENCE [LARGE SCALE GENOMIC DNA]</scope>
    <source>
        <strain evidence="8">DSM 25811 / CCM 8410 / LMG 26954 / E90</strain>
    </source>
</reference>
<dbReference type="GO" id="GO:0016987">
    <property type="term" value="F:sigma factor activity"/>
    <property type="evidence" value="ECO:0007669"/>
    <property type="project" value="UniProtKB-KW"/>
</dbReference>
<dbReference type="RefSeq" id="WP_245729227.1">
    <property type="nucleotide sequence ID" value="NZ_FMZO01000008.1"/>
</dbReference>
<dbReference type="InterPro" id="IPR036388">
    <property type="entry name" value="WH-like_DNA-bd_sf"/>
</dbReference>
<evidence type="ECO:0000313" key="7">
    <source>
        <dbReference type="EMBL" id="SDD35684.1"/>
    </source>
</evidence>
<keyword evidence="2" id="KW-0805">Transcription regulation</keyword>